<dbReference type="AlphaFoldDB" id="A0A0F9GUL3"/>
<evidence type="ECO:0000313" key="1">
    <source>
        <dbReference type="EMBL" id="KKL73055.1"/>
    </source>
</evidence>
<accession>A0A0F9GUL3</accession>
<name>A0A0F9GUL3_9ZZZZ</name>
<sequence length="69" mass="7546">MATPTSKSPKMEELLEENFGRTTAIESGQCVPEPVGCGKSIGDFKDDQSEKEYRISGLCQICQDDVFGN</sequence>
<gene>
    <name evidence="1" type="ORF">LCGC14_2078750</name>
</gene>
<dbReference type="EMBL" id="LAZR01025082">
    <property type="protein sequence ID" value="KKL73055.1"/>
    <property type="molecule type" value="Genomic_DNA"/>
</dbReference>
<proteinExistence type="predicted"/>
<reference evidence="1" key="1">
    <citation type="journal article" date="2015" name="Nature">
        <title>Complex archaea that bridge the gap between prokaryotes and eukaryotes.</title>
        <authorList>
            <person name="Spang A."/>
            <person name="Saw J.H."/>
            <person name="Jorgensen S.L."/>
            <person name="Zaremba-Niedzwiedzka K."/>
            <person name="Martijn J."/>
            <person name="Lind A.E."/>
            <person name="van Eijk R."/>
            <person name="Schleper C."/>
            <person name="Guy L."/>
            <person name="Ettema T.J."/>
        </authorList>
    </citation>
    <scope>NUCLEOTIDE SEQUENCE</scope>
</reference>
<organism evidence="1">
    <name type="scientific">marine sediment metagenome</name>
    <dbReference type="NCBI Taxonomy" id="412755"/>
    <lineage>
        <taxon>unclassified sequences</taxon>
        <taxon>metagenomes</taxon>
        <taxon>ecological metagenomes</taxon>
    </lineage>
</organism>
<protein>
    <submittedName>
        <fullName evidence="1">Uncharacterized protein</fullName>
    </submittedName>
</protein>
<comment type="caution">
    <text evidence="1">The sequence shown here is derived from an EMBL/GenBank/DDBJ whole genome shotgun (WGS) entry which is preliminary data.</text>
</comment>